<evidence type="ECO:0000313" key="2">
    <source>
        <dbReference type="EMBL" id="MFC5137838.1"/>
    </source>
</evidence>
<feature type="domain" description="Cupin type-2" evidence="1">
    <location>
        <begin position="1"/>
        <end position="49"/>
    </location>
</feature>
<dbReference type="Proteomes" id="UP001596175">
    <property type="component" value="Unassembled WGS sequence"/>
</dbReference>
<evidence type="ECO:0000313" key="3">
    <source>
        <dbReference type="Proteomes" id="UP001596175"/>
    </source>
</evidence>
<dbReference type="Gene3D" id="2.60.120.10">
    <property type="entry name" value="Jelly Rolls"/>
    <property type="match status" value="1"/>
</dbReference>
<dbReference type="InterPro" id="IPR014710">
    <property type="entry name" value="RmlC-like_jellyroll"/>
</dbReference>
<name>A0ABV9Z8D6_9PSEU</name>
<keyword evidence="3" id="KW-1185">Reference proteome</keyword>
<dbReference type="Pfam" id="PF07883">
    <property type="entry name" value="Cupin_2"/>
    <property type="match status" value="1"/>
</dbReference>
<dbReference type="InterPro" id="IPR013096">
    <property type="entry name" value="Cupin_2"/>
</dbReference>
<proteinExistence type="predicted"/>
<gene>
    <name evidence="2" type="ORF">ACFPK1_06320</name>
</gene>
<sequence>MFAVVAGTVTIEVGDETREGGAGPVWIPPGTPHCYRNTSGAPARMLVVVTGRSQVEFLRGMSRLTADGPPDPAAVAEHTAAHGVAILPAP</sequence>
<comment type="caution">
    <text evidence="2">The sequence shown here is derived from an EMBL/GenBank/DDBJ whole genome shotgun (WGS) entry which is preliminary data.</text>
</comment>
<dbReference type="RefSeq" id="WP_378020276.1">
    <property type="nucleotide sequence ID" value="NZ_JBHSKG010000002.1"/>
</dbReference>
<accession>A0ABV9Z8D6</accession>
<protein>
    <submittedName>
        <fullName evidence="2">Cupin domain-containing protein</fullName>
    </submittedName>
</protein>
<dbReference type="SUPFAM" id="SSF51182">
    <property type="entry name" value="RmlC-like cupins"/>
    <property type="match status" value="1"/>
</dbReference>
<dbReference type="EMBL" id="JBHSKG010000002">
    <property type="protein sequence ID" value="MFC5137838.1"/>
    <property type="molecule type" value="Genomic_DNA"/>
</dbReference>
<reference evidence="3" key="1">
    <citation type="journal article" date="2019" name="Int. J. Syst. Evol. Microbiol.">
        <title>The Global Catalogue of Microorganisms (GCM) 10K type strain sequencing project: providing services to taxonomists for standard genome sequencing and annotation.</title>
        <authorList>
            <consortium name="The Broad Institute Genomics Platform"/>
            <consortium name="The Broad Institute Genome Sequencing Center for Infectious Disease"/>
            <person name="Wu L."/>
            <person name="Ma J."/>
        </authorList>
    </citation>
    <scope>NUCLEOTIDE SEQUENCE [LARGE SCALE GENOMIC DNA]</scope>
    <source>
        <strain evidence="3">XZYJ18</strain>
    </source>
</reference>
<organism evidence="2 3">
    <name type="scientific">Actinomycetospora rhizophila</name>
    <dbReference type="NCBI Taxonomy" id="1416876"/>
    <lineage>
        <taxon>Bacteria</taxon>
        <taxon>Bacillati</taxon>
        <taxon>Actinomycetota</taxon>
        <taxon>Actinomycetes</taxon>
        <taxon>Pseudonocardiales</taxon>
        <taxon>Pseudonocardiaceae</taxon>
        <taxon>Actinomycetospora</taxon>
    </lineage>
</organism>
<evidence type="ECO:0000259" key="1">
    <source>
        <dbReference type="Pfam" id="PF07883"/>
    </source>
</evidence>
<dbReference type="InterPro" id="IPR011051">
    <property type="entry name" value="RmlC_Cupin_sf"/>
</dbReference>